<dbReference type="HOGENOM" id="CLU_166873_0_0_6"/>
<dbReference type="eggNOG" id="ENOG50303YW">
    <property type="taxonomic scope" value="Bacteria"/>
</dbReference>
<keyword evidence="1" id="KW-0472">Membrane</keyword>
<name>Q8Z6S0_SALTI</name>
<evidence type="ECO:0000313" key="3">
    <source>
        <dbReference type="EMBL" id="CAD01893.1"/>
    </source>
</evidence>
<organism evidence="3 4">
    <name type="scientific">Salmonella typhi</name>
    <dbReference type="NCBI Taxonomy" id="90370"/>
    <lineage>
        <taxon>Bacteria</taxon>
        <taxon>Pseudomonadati</taxon>
        <taxon>Pseudomonadota</taxon>
        <taxon>Gammaproteobacteria</taxon>
        <taxon>Enterobacterales</taxon>
        <taxon>Enterobacteriaceae</taxon>
        <taxon>Salmonella</taxon>
    </lineage>
</organism>
<feature type="transmembrane region" description="Helical" evidence="1">
    <location>
        <begin position="68"/>
        <end position="85"/>
    </location>
</feature>
<dbReference type="EMBL" id="AL513382">
    <property type="protein sequence ID" value="CAD01893.1"/>
    <property type="molecule type" value="Genomic_DNA"/>
</dbReference>
<dbReference type="Proteomes" id="UP000000541">
    <property type="component" value="Chromosome"/>
</dbReference>
<evidence type="ECO:0000313" key="2">
    <source>
        <dbReference type="EMBL" id="AAO68990.1"/>
    </source>
</evidence>
<evidence type="ECO:0000313" key="4">
    <source>
        <dbReference type="Proteomes" id="UP000000541"/>
    </source>
</evidence>
<sequence length="119" mass="13754">MNQRHPNLNNIISANANFSYMLLINTKVTIGNAYIYGEYVCYYIFMVVICLISQFAKKDGNIAAGRHSVINFVNWLRVFFNLIFLSEKDVIMNRNAEKTVIKGLFRLIKIALMYTVSVF</sequence>
<feature type="transmembrane region" description="Helical" evidence="1">
    <location>
        <begin position="39"/>
        <end position="56"/>
    </location>
</feature>
<reference evidence="3 4" key="1">
    <citation type="journal article" date="2001" name="Nature">
        <title>Complete genome sequence of a multiple drug resistant Salmonella enterica serovar Typhi CT18.</title>
        <authorList>
            <person name="Parkhill J."/>
            <person name="Dougan G."/>
            <person name="James K.D."/>
            <person name="Thomson N.R."/>
            <person name="Pickard D."/>
            <person name="Wain J."/>
            <person name="Churcher C."/>
            <person name="Mungall K.L."/>
            <person name="Bentley S.D."/>
            <person name="Holden M.T.G."/>
            <person name="Sebaihia M."/>
            <person name="Baker S."/>
            <person name="Basham D."/>
            <person name="Brooks K."/>
            <person name="Chillingworth T."/>
            <person name="Connerton P."/>
            <person name="Cronin A."/>
            <person name="Davis P."/>
            <person name="Davies R.M."/>
            <person name="Dowd L."/>
            <person name="White N."/>
            <person name="Farrar J."/>
            <person name="Feltwell T."/>
            <person name="Hamlin N."/>
            <person name="Haque A."/>
            <person name="Hien T.T."/>
            <person name="Holroyd S."/>
            <person name="Jagels K."/>
            <person name="Krogh A."/>
            <person name="Larsen T.S."/>
            <person name="Leather S."/>
            <person name="Moule S."/>
            <person name="O'Gaora P."/>
            <person name="Parry C."/>
            <person name="Quail M."/>
            <person name="Rutherford K."/>
            <person name="Simmonds M."/>
            <person name="Skelton J."/>
            <person name="Stevens K."/>
            <person name="Whitehead S."/>
            <person name="Barrell B.G."/>
        </authorList>
    </citation>
    <scope>NUCLEOTIDE SEQUENCE [LARGE SCALE GENOMIC DNA]</scope>
    <source>
        <strain evidence="3 4">CT18</strain>
    </source>
</reference>
<accession>Q7CA10</accession>
<keyword evidence="1" id="KW-0812">Transmembrane</keyword>
<keyword evidence="1" id="KW-1133">Transmembrane helix</keyword>
<dbReference type="Proteomes" id="UP000002670">
    <property type="component" value="Chromosome"/>
</dbReference>
<gene>
    <name evidence="3" type="ordered locus">STY1648</name>
    <name evidence="2" type="ordered locus">t1342</name>
</gene>
<protein>
    <submittedName>
        <fullName evidence="3">Uncharacterized protein</fullName>
    </submittedName>
</protein>
<dbReference type="OMA" id="GRHSVIN"/>
<dbReference type="KEGG" id="sty:STY1648"/>
<reference evidence="2 5" key="2">
    <citation type="journal article" date="2003" name="J. Bacteriol.">
        <title>Comparative genomics of Salmonella enterica serovar Typhi strains Ty2 and CT18.</title>
        <authorList>
            <person name="Deng W."/>
            <person name="Liou S.R."/>
            <person name="Plunkett G.III."/>
            <person name="Mayhew G.F."/>
            <person name="Rose D.J."/>
            <person name="Burland V."/>
            <person name="Kodoyianni V."/>
            <person name="Schwartz D.C."/>
            <person name="Blattner F.R."/>
        </authorList>
    </citation>
    <scope>NUCLEOTIDE SEQUENCE [LARGE SCALE GENOMIC DNA]</scope>
    <source>
        <strain evidence="5">ATCC 700931 / Ty2</strain>
        <strain evidence="2">Ty2</strain>
    </source>
</reference>
<dbReference type="AlphaFoldDB" id="Q8Z6S0"/>
<accession>Q8Z6S0</accession>
<evidence type="ECO:0000256" key="1">
    <source>
        <dbReference type="SAM" id="Phobius"/>
    </source>
</evidence>
<dbReference type="KEGG" id="stt:t1342"/>
<proteinExistence type="predicted"/>
<dbReference type="EMBL" id="AE014613">
    <property type="protein sequence ID" value="AAO68990.1"/>
    <property type="molecule type" value="Genomic_DNA"/>
</dbReference>
<keyword evidence="5" id="KW-1185">Reference proteome</keyword>
<evidence type="ECO:0000313" key="5">
    <source>
        <dbReference type="Proteomes" id="UP000002670"/>
    </source>
</evidence>